<dbReference type="SUPFAM" id="SSF100950">
    <property type="entry name" value="NagB/RpiA/CoA transferase-like"/>
    <property type="match status" value="1"/>
</dbReference>
<dbReference type="GO" id="GO:0005524">
    <property type="term" value="F:ATP binding"/>
    <property type="evidence" value="ECO:0007669"/>
    <property type="project" value="UniProtKB-KW"/>
</dbReference>
<dbReference type="Gene3D" id="3.40.50.10420">
    <property type="entry name" value="NagB/RpiA/CoA transferase-like"/>
    <property type="match status" value="1"/>
</dbReference>
<comment type="cofactor">
    <cofactor evidence="5">
        <name>Mg(2+)</name>
        <dbReference type="ChEBI" id="CHEBI:18420"/>
    </cofactor>
</comment>
<comment type="similarity">
    <text evidence="1 5">Belongs to the 5-formyltetrahydrofolate cyclo-ligase family.</text>
</comment>
<dbReference type="GO" id="GO:0030272">
    <property type="term" value="F:5-formyltetrahydrofolate cyclo-ligase activity"/>
    <property type="evidence" value="ECO:0007669"/>
    <property type="project" value="UniProtKB-EC"/>
</dbReference>
<accession>A0A9D1MD62</accession>
<keyword evidence="2 4" id="KW-0547">Nucleotide-binding</keyword>
<dbReference type="Proteomes" id="UP000824109">
    <property type="component" value="Unassembled WGS sequence"/>
</dbReference>
<dbReference type="AlphaFoldDB" id="A0A9D1MD62"/>
<gene>
    <name evidence="6" type="ORF">IAA61_09680</name>
</gene>
<keyword evidence="5" id="KW-0479">Metal-binding</keyword>
<feature type="binding site" evidence="4">
    <location>
        <position position="49"/>
    </location>
    <ligand>
        <name>substrate</name>
    </ligand>
</feature>
<evidence type="ECO:0000313" key="7">
    <source>
        <dbReference type="Proteomes" id="UP000824109"/>
    </source>
</evidence>
<dbReference type="InterPro" id="IPR037171">
    <property type="entry name" value="NagB/RpiA_transferase-like"/>
</dbReference>
<evidence type="ECO:0000313" key="6">
    <source>
        <dbReference type="EMBL" id="HIU58061.1"/>
    </source>
</evidence>
<reference evidence="6" key="1">
    <citation type="submission" date="2020-10" db="EMBL/GenBank/DDBJ databases">
        <authorList>
            <person name="Gilroy R."/>
        </authorList>
    </citation>
    <scope>NUCLEOTIDE SEQUENCE</scope>
    <source>
        <strain evidence="6">USAMLcec3-3695</strain>
    </source>
</reference>
<dbReference type="NCBIfam" id="TIGR02727">
    <property type="entry name" value="MTHFS_bact"/>
    <property type="match status" value="1"/>
</dbReference>
<dbReference type="PIRSF" id="PIRSF006806">
    <property type="entry name" value="FTHF_cligase"/>
    <property type="match status" value="1"/>
</dbReference>
<keyword evidence="3 4" id="KW-0067">ATP-binding</keyword>
<keyword evidence="6" id="KW-0436">Ligase</keyword>
<organism evidence="6 7">
    <name type="scientific">Candidatus Ornithomonoglobus merdipullorum</name>
    <dbReference type="NCBI Taxonomy" id="2840895"/>
    <lineage>
        <taxon>Bacteria</taxon>
        <taxon>Bacillati</taxon>
        <taxon>Bacillota</taxon>
        <taxon>Clostridia</taxon>
        <taxon>Candidatus Ornithomonoglobus</taxon>
    </lineage>
</organism>
<feature type="binding site" evidence="4">
    <location>
        <position position="54"/>
    </location>
    <ligand>
        <name>substrate</name>
    </ligand>
</feature>
<evidence type="ECO:0000256" key="4">
    <source>
        <dbReference type="PIRSR" id="PIRSR006806-1"/>
    </source>
</evidence>
<evidence type="ECO:0000256" key="1">
    <source>
        <dbReference type="ARBA" id="ARBA00010638"/>
    </source>
</evidence>
<dbReference type="PANTHER" id="PTHR23407:SF1">
    <property type="entry name" value="5-FORMYLTETRAHYDROFOLATE CYCLO-LIGASE"/>
    <property type="match status" value="1"/>
</dbReference>
<sequence>MTKAEIREAMKAKRRGLTKETIDENSRRITELLFSTPEFKSAHTVMVYMSSFKEPSTDVILRRVLSEKHAVIPVSDTDTHTVTPSYISSEHDMLRGAYGIREPKVIVPAELSDIDMILVPGIAFDSRGARIGFGEGYYDRLLVDFRGTKVGICHDFQLLPKIPSLPHDSRMDIIITEKRILNDF</sequence>
<keyword evidence="5" id="KW-0460">Magnesium</keyword>
<dbReference type="EC" id="6.3.3.2" evidence="5"/>
<feature type="binding site" evidence="4">
    <location>
        <begin position="3"/>
        <end position="7"/>
    </location>
    <ligand>
        <name>ATP</name>
        <dbReference type="ChEBI" id="CHEBI:30616"/>
    </ligand>
</feature>
<dbReference type="EMBL" id="DVNB01000099">
    <property type="protein sequence ID" value="HIU58061.1"/>
    <property type="molecule type" value="Genomic_DNA"/>
</dbReference>
<evidence type="ECO:0000256" key="5">
    <source>
        <dbReference type="RuleBase" id="RU361279"/>
    </source>
</evidence>
<protein>
    <recommendedName>
        <fullName evidence="5">5-formyltetrahydrofolate cyclo-ligase</fullName>
        <ecNumber evidence="5">6.3.3.2</ecNumber>
    </recommendedName>
</protein>
<dbReference type="InterPro" id="IPR024185">
    <property type="entry name" value="FTHF_cligase-like_sf"/>
</dbReference>
<name>A0A9D1MD62_9FIRM</name>
<dbReference type="PANTHER" id="PTHR23407">
    <property type="entry name" value="ATPASE INHIBITOR/5-FORMYLTETRAHYDROFOLATE CYCLO-LIGASE"/>
    <property type="match status" value="1"/>
</dbReference>
<dbReference type="Pfam" id="PF01812">
    <property type="entry name" value="5-FTHF_cyc-lig"/>
    <property type="match status" value="1"/>
</dbReference>
<comment type="catalytic activity">
    <reaction evidence="5">
        <text>(6S)-5-formyl-5,6,7,8-tetrahydrofolate + ATP = (6R)-5,10-methenyltetrahydrofolate + ADP + phosphate</text>
        <dbReference type="Rhea" id="RHEA:10488"/>
        <dbReference type="ChEBI" id="CHEBI:30616"/>
        <dbReference type="ChEBI" id="CHEBI:43474"/>
        <dbReference type="ChEBI" id="CHEBI:57455"/>
        <dbReference type="ChEBI" id="CHEBI:57457"/>
        <dbReference type="ChEBI" id="CHEBI:456216"/>
        <dbReference type="EC" id="6.3.3.2"/>
    </reaction>
</comment>
<evidence type="ECO:0000256" key="3">
    <source>
        <dbReference type="ARBA" id="ARBA00022840"/>
    </source>
</evidence>
<dbReference type="GO" id="GO:0046872">
    <property type="term" value="F:metal ion binding"/>
    <property type="evidence" value="ECO:0007669"/>
    <property type="project" value="UniProtKB-KW"/>
</dbReference>
<reference evidence="6" key="2">
    <citation type="journal article" date="2021" name="PeerJ">
        <title>Extensive microbial diversity within the chicken gut microbiome revealed by metagenomics and culture.</title>
        <authorList>
            <person name="Gilroy R."/>
            <person name="Ravi A."/>
            <person name="Getino M."/>
            <person name="Pursley I."/>
            <person name="Horton D.L."/>
            <person name="Alikhan N.F."/>
            <person name="Baker D."/>
            <person name="Gharbi K."/>
            <person name="Hall N."/>
            <person name="Watson M."/>
            <person name="Adriaenssens E.M."/>
            <person name="Foster-Nyarko E."/>
            <person name="Jarju S."/>
            <person name="Secka A."/>
            <person name="Antonio M."/>
            <person name="Oren A."/>
            <person name="Chaudhuri R.R."/>
            <person name="La Ragione R."/>
            <person name="Hildebrand F."/>
            <person name="Pallen M.J."/>
        </authorList>
    </citation>
    <scope>NUCLEOTIDE SEQUENCE</scope>
    <source>
        <strain evidence="6">USAMLcec3-3695</strain>
    </source>
</reference>
<dbReference type="GO" id="GO:0009396">
    <property type="term" value="P:folic acid-containing compound biosynthetic process"/>
    <property type="evidence" value="ECO:0007669"/>
    <property type="project" value="TreeGrafter"/>
</dbReference>
<dbReference type="InterPro" id="IPR002698">
    <property type="entry name" value="FTHF_cligase"/>
</dbReference>
<dbReference type="GO" id="GO:0035999">
    <property type="term" value="P:tetrahydrofolate interconversion"/>
    <property type="evidence" value="ECO:0007669"/>
    <property type="project" value="TreeGrafter"/>
</dbReference>
<evidence type="ECO:0000256" key="2">
    <source>
        <dbReference type="ARBA" id="ARBA00022741"/>
    </source>
</evidence>
<proteinExistence type="inferred from homology"/>
<comment type="caution">
    <text evidence="6">The sequence shown here is derived from an EMBL/GenBank/DDBJ whole genome shotgun (WGS) entry which is preliminary data.</text>
</comment>
<feature type="binding site" evidence="4">
    <location>
        <begin position="130"/>
        <end position="138"/>
    </location>
    <ligand>
        <name>ATP</name>
        <dbReference type="ChEBI" id="CHEBI:30616"/>
    </ligand>
</feature>